<dbReference type="Proteomes" id="UP000225766">
    <property type="component" value="Unassembled WGS sequence"/>
</dbReference>
<dbReference type="EMBL" id="NUMG01000001">
    <property type="protein sequence ID" value="PGU07756.1"/>
    <property type="molecule type" value="Genomic_DNA"/>
</dbReference>
<dbReference type="Gene3D" id="3.40.50.300">
    <property type="entry name" value="P-loop containing nucleotide triphosphate hydrolases"/>
    <property type="match status" value="1"/>
</dbReference>
<organism evidence="1 2">
    <name type="scientific">Bacillus cereus</name>
    <dbReference type="NCBI Taxonomy" id="1396"/>
    <lineage>
        <taxon>Bacteria</taxon>
        <taxon>Bacillati</taxon>
        <taxon>Bacillota</taxon>
        <taxon>Bacilli</taxon>
        <taxon>Bacillales</taxon>
        <taxon>Bacillaceae</taxon>
        <taxon>Bacillus</taxon>
        <taxon>Bacillus cereus group</taxon>
    </lineage>
</organism>
<dbReference type="GO" id="GO:0016301">
    <property type="term" value="F:kinase activity"/>
    <property type="evidence" value="ECO:0007669"/>
    <property type="project" value="UniProtKB-KW"/>
</dbReference>
<dbReference type="SUPFAM" id="SSF52540">
    <property type="entry name" value="P-loop containing nucleoside triphosphate hydrolases"/>
    <property type="match status" value="1"/>
</dbReference>
<proteinExistence type="predicted"/>
<evidence type="ECO:0000313" key="2">
    <source>
        <dbReference type="Proteomes" id="UP000225766"/>
    </source>
</evidence>
<keyword evidence="1" id="KW-0418">Kinase</keyword>
<dbReference type="RefSeq" id="WP_098882314.1">
    <property type="nucleotide sequence ID" value="NZ_NUMG01000001.1"/>
</dbReference>
<protein>
    <submittedName>
        <fullName evidence="1">Shikimate kinase</fullName>
    </submittedName>
</protein>
<reference evidence="1 2" key="1">
    <citation type="submission" date="2017-09" db="EMBL/GenBank/DDBJ databases">
        <title>Large-scale bioinformatics analysis of Bacillus genomes uncovers conserved roles of natural products in bacterial physiology.</title>
        <authorList>
            <consortium name="Agbiome Team Llc"/>
            <person name="Bleich R.M."/>
            <person name="Grubbs K.J."/>
            <person name="Santa Maria K.C."/>
            <person name="Allen S.E."/>
            <person name="Farag S."/>
            <person name="Shank E.A."/>
            <person name="Bowers A."/>
        </authorList>
    </citation>
    <scope>NUCLEOTIDE SEQUENCE [LARGE SCALE GENOMIC DNA]</scope>
    <source>
        <strain evidence="1 2">AFS040105</strain>
    </source>
</reference>
<dbReference type="AlphaFoldDB" id="A0A2C1LRX6"/>
<dbReference type="InterPro" id="IPR027417">
    <property type="entry name" value="P-loop_NTPase"/>
</dbReference>
<accession>A0A2C1LRX6</accession>
<gene>
    <name evidence="1" type="ORF">COD19_00515</name>
</gene>
<keyword evidence="1" id="KW-0808">Transferase</keyword>
<name>A0A2C1LRX6_BACCE</name>
<comment type="caution">
    <text evidence="1">The sequence shown here is derived from an EMBL/GenBank/DDBJ whole genome shotgun (WGS) entry which is preliminary data.</text>
</comment>
<evidence type="ECO:0000313" key="1">
    <source>
        <dbReference type="EMBL" id="PGU07756.1"/>
    </source>
</evidence>
<sequence length="186" mass="22107">MKFIIIFGPQAVGKMTVGHELEKITDLKLFHNHMTIDFVCPFFDYSTKEAKRLVSLFRNELFEEVSKSNLYGMIFTYVWAFDLQSDWEYINHIVSIFESKGGTVYFVELEAALNERLERNKSPHRLEQKPKKRDIEWSEKNLKETLEKHRLNSFHGEIEKEDYIKINNTHLSAKEVAVMLKEKFRL</sequence>